<evidence type="ECO:0000256" key="1">
    <source>
        <dbReference type="SAM" id="MobiDB-lite"/>
    </source>
</evidence>
<reference evidence="3" key="1">
    <citation type="submission" date="2016-01" db="EMBL/GenBank/DDBJ databases">
        <authorList>
            <person name="Peeters C."/>
        </authorList>
    </citation>
    <scope>NUCLEOTIDE SEQUENCE [LARGE SCALE GENOMIC DNA]</scope>
    <source>
        <strain evidence="3">LMG 22934</strain>
    </source>
</reference>
<keyword evidence="2" id="KW-0732">Signal</keyword>
<feature type="compositionally biased region" description="Low complexity" evidence="1">
    <location>
        <begin position="38"/>
        <end position="55"/>
    </location>
</feature>
<dbReference type="EMBL" id="FCNW02000061">
    <property type="protein sequence ID" value="SAL64240.1"/>
    <property type="molecule type" value="Genomic_DNA"/>
</dbReference>
<dbReference type="Proteomes" id="UP000054977">
    <property type="component" value="Unassembled WGS sequence"/>
</dbReference>
<keyword evidence="4" id="KW-1185">Reference proteome</keyword>
<feature type="chain" id="PRO_5011119182" description="Lipoprotein" evidence="2">
    <location>
        <begin position="28"/>
        <end position="262"/>
    </location>
</feature>
<comment type="caution">
    <text evidence="3">The sequence shown here is derived from an EMBL/GenBank/DDBJ whole genome shotgun (WGS) entry which is preliminary data.</text>
</comment>
<feature type="signal peptide" evidence="2">
    <location>
        <begin position="1"/>
        <end position="27"/>
    </location>
</feature>
<sequence>MRKSAHNKIKNMRTLLSVALLATMLTACDSSSDKEAQSAPTTEAAPANATSAASTYNVARDEPDEATKRRCSKVGGLAYTIAAARNAGVHAGATFAETVEDPNNEVEPPAVLALAKQLYVGFAKQTSPDGARAAYYVDCLVTADAKSINGQSNRAAALAPFKTFTGEPLQKVLARQNIMIESILVQSVNTLRDGDQKGDEIYSLMLRGRPSKSAFCKMHDFSQVDENISEVIRPGVIFRQDKPTDLDLVMYWAATGKCNPEY</sequence>
<protein>
    <recommendedName>
        <fullName evidence="5">Lipoprotein</fullName>
    </recommendedName>
</protein>
<proteinExistence type="predicted"/>
<name>A0A158J7D3_9BURK</name>
<feature type="region of interest" description="Disordered" evidence="1">
    <location>
        <begin position="33"/>
        <end position="67"/>
    </location>
</feature>
<evidence type="ECO:0000256" key="2">
    <source>
        <dbReference type="SAM" id="SignalP"/>
    </source>
</evidence>
<evidence type="ECO:0000313" key="4">
    <source>
        <dbReference type="Proteomes" id="UP000054977"/>
    </source>
</evidence>
<accession>A0A158J7D3</accession>
<evidence type="ECO:0000313" key="3">
    <source>
        <dbReference type="EMBL" id="SAL64240.1"/>
    </source>
</evidence>
<gene>
    <name evidence="3" type="ORF">AWB65_06013</name>
</gene>
<dbReference type="AlphaFoldDB" id="A0A158J7D3"/>
<dbReference type="PROSITE" id="PS51257">
    <property type="entry name" value="PROKAR_LIPOPROTEIN"/>
    <property type="match status" value="1"/>
</dbReference>
<evidence type="ECO:0008006" key="5">
    <source>
        <dbReference type="Google" id="ProtNLM"/>
    </source>
</evidence>
<organism evidence="3 4">
    <name type="scientific">Caballeronia humi</name>
    <dbReference type="NCBI Taxonomy" id="326474"/>
    <lineage>
        <taxon>Bacteria</taxon>
        <taxon>Pseudomonadati</taxon>
        <taxon>Pseudomonadota</taxon>
        <taxon>Betaproteobacteria</taxon>
        <taxon>Burkholderiales</taxon>
        <taxon>Burkholderiaceae</taxon>
        <taxon>Caballeronia</taxon>
    </lineage>
</organism>